<feature type="non-terminal residue" evidence="1">
    <location>
        <position position="1"/>
    </location>
</feature>
<feature type="non-terminal residue" evidence="1">
    <location>
        <position position="39"/>
    </location>
</feature>
<evidence type="ECO:0000313" key="1">
    <source>
        <dbReference type="EMBL" id="EFB22792.1"/>
    </source>
</evidence>
<dbReference type="InParanoid" id="D2I2U0"/>
<protein>
    <submittedName>
        <fullName evidence="1">Uncharacterized protein</fullName>
    </submittedName>
</protein>
<organism evidence="1">
    <name type="scientific">Ailuropoda melanoleuca</name>
    <name type="common">Giant panda</name>
    <dbReference type="NCBI Taxonomy" id="9646"/>
    <lineage>
        <taxon>Eukaryota</taxon>
        <taxon>Metazoa</taxon>
        <taxon>Chordata</taxon>
        <taxon>Craniata</taxon>
        <taxon>Vertebrata</taxon>
        <taxon>Euteleostomi</taxon>
        <taxon>Mammalia</taxon>
        <taxon>Eutheria</taxon>
        <taxon>Laurasiatheria</taxon>
        <taxon>Carnivora</taxon>
        <taxon>Caniformia</taxon>
        <taxon>Ursidae</taxon>
        <taxon>Ailuropoda</taxon>
    </lineage>
</organism>
<reference evidence="1" key="1">
    <citation type="journal article" date="2010" name="Nature">
        <title>The sequence and de novo assembly of the giant panda genome.</title>
        <authorList>
            <person name="Li R."/>
            <person name="Fan W."/>
            <person name="Tian G."/>
            <person name="Zhu H."/>
            <person name="He L."/>
            <person name="Cai J."/>
            <person name="Huang Q."/>
            <person name="Cai Q."/>
            <person name="Li B."/>
            <person name="Bai Y."/>
            <person name="Zhang Z."/>
            <person name="Zhang Y."/>
            <person name="Wang W."/>
            <person name="Li J."/>
            <person name="Wei F."/>
            <person name="Li H."/>
            <person name="Jian M."/>
            <person name="Li J."/>
            <person name="Zhang Z."/>
            <person name="Nielsen R."/>
            <person name="Li D."/>
            <person name="Gu W."/>
            <person name="Yang Z."/>
            <person name="Xuan Z."/>
            <person name="Ryder O.A."/>
            <person name="Leung F.C."/>
            <person name="Zhou Y."/>
            <person name="Cao J."/>
            <person name="Sun X."/>
            <person name="Fu Y."/>
            <person name="Fang X."/>
            <person name="Guo X."/>
            <person name="Wang B."/>
            <person name="Hou R."/>
            <person name="Shen F."/>
            <person name="Mu B."/>
            <person name="Ni P."/>
            <person name="Lin R."/>
            <person name="Qian W."/>
            <person name="Wang G."/>
            <person name="Yu C."/>
            <person name="Nie W."/>
            <person name="Wang J."/>
            <person name="Wu Z."/>
            <person name="Liang H."/>
            <person name="Min J."/>
            <person name="Wu Q."/>
            <person name="Cheng S."/>
            <person name="Ruan J."/>
            <person name="Wang M."/>
            <person name="Shi Z."/>
            <person name="Wen M."/>
            <person name="Liu B."/>
            <person name="Ren X."/>
            <person name="Zheng H."/>
            <person name="Dong D."/>
            <person name="Cook K."/>
            <person name="Shan G."/>
            <person name="Zhang H."/>
            <person name="Kosiol C."/>
            <person name="Xie X."/>
            <person name="Lu Z."/>
            <person name="Zheng H."/>
            <person name="Li Y."/>
            <person name="Steiner C.C."/>
            <person name="Lam T.T."/>
            <person name="Lin S."/>
            <person name="Zhang Q."/>
            <person name="Li G."/>
            <person name="Tian J."/>
            <person name="Gong T."/>
            <person name="Liu H."/>
            <person name="Zhang D."/>
            <person name="Fang L."/>
            <person name="Ye C."/>
            <person name="Zhang J."/>
            <person name="Hu W."/>
            <person name="Xu A."/>
            <person name="Ren Y."/>
            <person name="Zhang G."/>
            <person name="Bruford M.W."/>
            <person name="Li Q."/>
            <person name="Ma L."/>
            <person name="Guo Y."/>
            <person name="An N."/>
            <person name="Hu Y."/>
            <person name="Zheng Y."/>
            <person name="Shi Y."/>
            <person name="Li Z."/>
            <person name="Liu Q."/>
            <person name="Chen Y."/>
            <person name="Zhao J."/>
            <person name="Qu N."/>
            <person name="Zhao S."/>
            <person name="Tian F."/>
            <person name="Wang X."/>
            <person name="Wang H."/>
            <person name="Xu L."/>
            <person name="Liu X."/>
            <person name="Vinar T."/>
            <person name="Wang Y."/>
            <person name="Lam T.W."/>
            <person name="Yiu S.M."/>
            <person name="Liu S."/>
            <person name="Zhang H."/>
            <person name="Li D."/>
            <person name="Huang Y."/>
            <person name="Wang X."/>
            <person name="Yang G."/>
            <person name="Jiang Z."/>
            <person name="Wang J."/>
            <person name="Qin N."/>
            <person name="Li L."/>
            <person name="Li J."/>
            <person name="Bolund L."/>
            <person name="Kristiansen K."/>
            <person name="Wong G.K."/>
            <person name="Olson M."/>
            <person name="Zhang X."/>
            <person name="Li S."/>
            <person name="Yang H."/>
            <person name="Wang J."/>
            <person name="Wang J."/>
        </authorList>
    </citation>
    <scope>NUCLEOTIDE SEQUENCE [LARGE SCALE GENOMIC DNA]</scope>
</reference>
<sequence>PRNVLCPLSWSPLISRVCFNELHAHQPRAITTLADGSVG</sequence>
<dbReference type="EMBL" id="GL194213">
    <property type="protein sequence ID" value="EFB22792.1"/>
    <property type="molecule type" value="Genomic_DNA"/>
</dbReference>
<accession>D2I2U0</accession>
<dbReference type="AlphaFoldDB" id="D2I2U0"/>
<gene>
    <name evidence="1" type="ORF">PANDA_019745</name>
</gene>
<proteinExistence type="predicted"/>
<name>D2I2U0_AILME</name>